<evidence type="ECO:0000256" key="2">
    <source>
        <dbReference type="ARBA" id="ARBA00022448"/>
    </source>
</evidence>
<gene>
    <name evidence="7" type="ORF">S01H4_21278</name>
</gene>
<dbReference type="AlphaFoldDB" id="X1B3T0"/>
<keyword evidence="3" id="KW-1134">Transmembrane beta strand</keyword>
<accession>X1B3T0</accession>
<keyword evidence="2" id="KW-0813">Transport</keyword>
<feature type="non-terminal residue" evidence="7">
    <location>
        <position position="1"/>
    </location>
</feature>
<dbReference type="GO" id="GO:1990281">
    <property type="term" value="C:efflux pump complex"/>
    <property type="evidence" value="ECO:0007669"/>
    <property type="project" value="TreeGrafter"/>
</dbReference>
<dbReference type="EMBL" id="BART01009624">
    <property type="protein sequence ID" value="GAG78863.1"/>
    <property type="molecule type" value="Genomic_DNA"/>
</dbReference>
<keyword evidence="4" id="KW-0812">Transmembrane</keyword>
<name>X1B3T0_9ZZZZ</name>
<evidence type="ECO:0000256" key="1">
    <source>
        <dbReference type="ARBA" id="ARBA00004442"/>
    </source>
</evidence>
<dbReference type="PANTHER" id="PTHR30026">
    <property type="entry name" value="OUTER MEMBRANE PROTEIN TOLC"/>
    <property type="match status" value="1"/>
</dbReference>
<dbReference type="InterPro" id="IPR051906">
    <property type="entry name" value="TolC-like"/>
</dbReference>
<sequence>VMGVSQDSDFTLSTELTYVPLKMALEQAVEAAYRNRPDLFGRQFDIKLQKELLTIARSRYWPTISGYYDNTWSKPDPHSSTKIEWGKAWQAGLAATFPIFDGFAREGEIIAQKARLKQTQIDLIDATLSFRV</sequence>
<evidence type="ECO:0000256" key="6">
    <source>
        <dbReference type="ARBA" id="ARBA00023237"/>
    </source>
</evidence>
<reference evidence="7" key="1">
    <citation type="journal article" date="2014" name="Front. Microbiol.">
        <title>High frequency of phylogenetically diverse reductive dehalogenase-homologous genes in deep subseafloor sedimentary metagenomes.</title>
        <authorList>
            <person name="Kawai M."/>
            <person name="Futagami T."/>
            <person name="Toyoda A."/>
            <person name="Takaki Y."/>
            <person name="Nishi S."/>
            <person name="Hori S."/>
            <person name="Arai W."/>
            <person name="Tsubouchi T."/>
            <person name="Morono Y."/>
            <person name="Uchiyama I."/>
            <person name="Ito T."/>
            <person name="Fujiyama A."/>
            <person name="Inagaki F."/>
            <person name="Takami H."/>
        </authorList>
    </citation>
    <scope>NUCLEOTIDE SEQUENCE</scope>
    <source>
        <strain evidence="7">Expedition CK06-06</strain>
    </source>
</reference>
<dbReference type="GO" id="GO:0009279">
    <property type="term" value="C:cell outer membrane"/>
    <property type="evidence" value="ECO:0007669"/>
    <property type="project" value="UniProtKB-SubCell"/>
</dbReference>
<dbReference type="Gene3D" id="1.20.1600.10">
    <property type="entry name" value="Outer membrane efflux proteins (OEP)"/>
    <property type="match status" value="1"/>
</dbReference>
<evidence type="ECO:0000256" key="5">
    <source>
        <dbReference type="ARBA" id="ARBA00023136"/>
    </source>
</evidence>
<dbReference type="GO" id="GO:0015562">
    <property type="term" value="F:efflux transmembrane transporter activity"/>
    <property type="evidence" value="ECO:0007669"/>
    <property type="project" value="InterPro"/>
</dbReference>
<evidence type="ECO:0008006" key="8">
    <source>
        <dbReference type="Google" id="ProtNLM"/>
    </source>
</evidence>
<dbReference type="GO" id="GO:0015288">
    <property type="term" value="F:porin activity"/>
    <property type="evidence" value="ECO:0007669"/>
    <property type="project" value="TreeGrafter"/>
</dbReference>
<dbReference type="PANTHER" id="PTHR30026:SF20">
    <property type="entry name" value="OUTER MEMBRANE PROTEIN TOLC"/>
    <property type="match status" value="1"/>
</dbReference>
<organism evidence="7">
    <name type="scientific">marine sediment metagenome</name>
    <dbReference type="NCBI Taxonomy" id="412755"/>
    <lineage>
        <taxon>unclassified sequences</taxon>
        <taxon>metagenomes</taxon>
        <taxon>ecological metagenomes</taxon>
    </lineage>
</organism>
<comment type="subcellular location">
    <subcellularLocation>
        <location evidence="1">Cell outer membrane</location>
    </subcellularLocation>
</comment>
<evidence type="ECO:0000256" key="4">
    <source>
        <dbReference type="ARBA" id="ARBA00022692"/>
    </source>
</evidence>
<dbReference type="InterPro" id="IPR003423">
    <property type="entry name" value="OMP_efflux"/>
</dbReference>
<protein>
    <recommendedName>
        <fullName evidence="8">Outer membrane efflux protein</fullName>
    </recommendedName>
</protein>
<comment type="caution">
    <text evidence="7">The sequence shown here is derived from an EMBL/GenBank/DDBJ whole genome shotgun (WGS) entry which is preliminary data.</text>
</comment>
<evidence type="ECO:0000256" key="3">
    <source>
        <dbReference type="ARBA" id="ARBA00022452"/>
    </source>
</evidence>
<dbReference type="SUPFAM" id="SSF56954">
    <property type="entry name" value="Outer membrane efflux proteins (OEP)"/>
    <property type="match status" value="1"/>
</dbReference>
<keyword evidence="6" id="KW-0998">Cell outer membrane</keyword>
<evidence type="ECO:0000313" key="7">
    <source>
        <dbReference type="EMBL" id="GAG78863.1"/>
    </source>
</evidence>
<keyword evidence="5" id="KW-0472">Membrane</keyword>
<dbReference type="Pfam" id="PF02321">
    <property type="entry name" value="OEP"/>
    <property type="match status" value="1"/>
</dbReference>
<proteinExistence type="predicted"/>